<keyword evidence="6 8" id="KW-0012">Acyltransferase</keyword>
<keyword evidence="11" id="KW-1185">Reference proteome</keyword>
<evidence type="ECO:0000256" key="3">
    <source>
        <dbReference type="ARBA" id="ARBA00012355"/>
    </source>
</evidence>
<dbReference type="InterPro" id="IPR012772">
    <property type="entry name" value="Ectoine_EctA"/>
</dbReference>
<dbReference type="Gene3D" id="3.40.630.30">
    <property type="match status" value="1"/>
</dbReference>
<proteinExistence type="inferred from homology"/>
<dbReference type="SUPFAM" id="SSF55729">
    <property type="entry name" value="Acyl-CoA N-acyltransferases (Nat)"/>
    <property type="match status" value="1"/>
</dbReference>
<comment type="catalytic activity">
    <reaction evidence="7 8">
        <text>L-2,4-diaminobutanoate + acetyl-CoA = (2S)-4-acetamido-2-aminobutanoate + CoA + H(+)</text>
        <dbReference type="Rhea" id="RHEA:16901"/>
        <dbReference type="ChEBI" id="CHEBI:15378"/>
        <dbReference type="ChEBI" id="CHEBI:57287"/>
        <dbReference type="ChEBI" id="CHEBI:57288"/>
        <dbReference type="ChEBI" id="CHEBI:58761"/>
        <dbReference type="ChEBI" id="CHEBI:58929"/>
        <dbReference type="EC" id="2.3.1.178"/>
    </reaction>
</comment>
<sequence>MDINKITLKVPNAGLGSLVHKLISECPPLDTNSMYCNLLQTHHFAATSVAAIHQSQLIGFISGYIIPQRPDTLFIWQVAVSPKARGIGLASRMLSDILQRPECIHINNLETSITASNTGSWKLFERLARDLNAPLDKSILFDRFHHLNDEHDTEHLVHIGPFEKEHIAALNS</sequence>
<dbReference type="InterPro" id="IPR000182">
    <property type="entry name" value="GNAT_dom"/>
</dbReference>
<organism evidence="10 11">
    <name type="scientific">Litoribrevibacter euphylliae</name>
    <dbReference type="NCBI Taxonomy" id="1834034"/>
    <lineage>
        <taxon>Bacteria</taxon>
        <taxon>Pseudomonadati</taxon>
        <taxon>Pseudomonadota</taxon>
        <taxon>Gammaproteobacteria</taxon>
        <taxon>Oceanospirillales</taxon>
        <taxon>Oceanospirillaceae</taxon>
        <taxon>Litoribrevibacter</taxon>
    </lineage>
</organism>
<evidence type="ECO:0000313" key="11">
    <source>
        <dbReference type="Proteomes" id="UP001595476"/>
    </source>
</evidence>
<evidence type="ECO:0000256" key="6">
    <source>
        <dbReference type="ARBA" id="ARBA00023315"/>
    </source>
</evidence>
<dbReference type="EC" id="2.3.1.178" evidence="3 8"/>
<evidence type="ECO:0000256" key="5">
    <source>
        <dbReference type="ARBA" id="ARBA00022679"/>
    </source>
</evidence>
<keyword evidence="5 8" id="KW-0808">Transferase</keyword>
<dbReference type="InterPro" id="IPR016181">
    <property type="entry name" value="Acyl_CoA_acyltransferase"/>
</dbReference>
<evidence type="ECO:0000256" key="1">
    <source>
        <dbReference type="ARBA" id="ARBA00004978"/>
    </source>
</evidence>
<dbReference type="GO" id="GO:0033816">
    <property type="term" value="F:diaminobutyrate acetyltransferase activity"/>
    <property type="evidence" value="ECO:0007669"/>
    <property type="project" value="UniProtKB-EC"/>
</dbReference>
<dbReference type="CDD" id="cd04301">
    <property type="entry name" value="NAT_SF"/>
    <property type="match status" value="1"/>
</dbReference>
<evidence type="ECO:0000313" key="10">
    <source>
        <dbReference type="EMBL" id="MFC3152613.1"/>
    </source>
</evidence>
<evidence type="ECO:0000256" key="2">
    <source>
        <dbReference type="ARBA" id="ARBA00010712"/>
    </source>
</evidence>
<dbReference type="PROSITE" id="PS51186">
    <property type="entry name" value="GNAT"/>
    <property type="match status" value="1"/>
</dbReference>
<evidence type="ECO:0000256" key="7">
    <source>
        <dbReference type="ARBA" id="ARBA00048924"/>
    </source>
</evidence>
<dbReference type="RefSeq" id="WP_386722541.1">
    <property type="nucleotide sequence ID" value="NZ_JBHRSZ010000007.1"/>
</dbReference>
<evidence type="ECO:0000256" key="4">
    <source>
        <dbReference type="ARBA" id="ARBA00017935"/>
    </source>
</evidence>
<protein>
    <recommendedName>
        <fullName evidence="4 8">L-2,4-diaminobutyric acid acetyltransferase</fullName>
        <shortName evidence="8">DABA acetyltransferase</shortName>
        <ecNumber evidence="3 8">2.3.1.178</ecNumber>
    </recommendedName>
</protein>
<gene>
    <name evidence="8 10" type="primary">ectA</name>
    <name evidence="10" type="ORF">ACFOEK_16375</name>
</gene>
<name>A0ABV7HFI4_9GAMM</name>
<reference evidence="11" key="1">
    <citation type="journal article" date="2019" name="Int. J. Syst. Evol. Microbiol.">
        <title>The Global Catalogue of Microorganisms (GCM) 10K type strain sequencing project: providing services to taxonomists for standard genome sequencing and annotation.</title>
        <authorList>
            <consortium name="The Broad Institute Genomics Platform"/>
            <consortium name="The Broad Institute Genome Sequencing Center for Infectious Disease"/>
            <person name="Wu L."/>
            <person name="Ma J."/>
        </authorList>
    </citation>
    <scope>NUCLEOTIDE SEQUENCE [LARGE SCALE GENOMIC DNA]</scope>
    <source>
        <strain evidence="11">KCTC 52438</strain>
    </source>
</reference>
<dbReference type="Proteomes" id="UP001595476">
    <property type="component" value="Unassembled WGS sequence"/>
</dbReference>
<comment type="similarity">
    <text evidence="2 8">Belongs to the acetyltransferase family. EctA subfamily.</text>
</comment>
<feature type="domain" description="N-acetyltransferase" evidence="9">
    <location>
        <begin position="6"/>
        <end position="154"/>
    </location>
</feature>
<evidence type="ECO:0000259" key="9">
    <source>
        <dbReference type="PROSITE" id="PS51186"/>
    </source>
</evidence>
<accession>A0ABV7HFI4</accession>
<dbReference type="Pfam" id="PF00583">
    <property type="entry name" value="Acetyltransf_1"/>
    <property type="match status" value="1"/>
</dbReference>
<dbReference type="NCBIfam" id="TIGR02406">
    <property type="entry name" value="ectoine_EctA"/>
    <property type="match status" value="1"/>
</dbReference>
<evidence type="ECO:0000256" key="8">
    <source>
        <dbReference type="RuleBase" id="RU365045"/>
    </source>
</evidence>
<comment type="caution">
    <text evidence="10">The sequence shown here is derived from an EMBL/GenBank/DDBJ whole genome shotgun (WGS) entry which is preliminary data.</text>
</comment>
<comment type="function">
    <text evidence="8">Catalyzes the acetylation of L-2,4-diaminobutyrate (DABA) to gamma-N-acetyl-alpha,gamma-diaminobutyric acid (ADABA) with acetyl coenzyme A.</text>
</comment>
<dbReference type="EMBL" id="JBHRSZ010000007">
    <property type="protein sequence ID" value="MFC3152613.1"/>
    <property type="molecule type" value="Genomic_DNA"/>
</dbReference>
<comment type="pathway">
    <text evidence="1 8">Amine and polyamine biosynthesis; ectoine biosynthesis; L-ectoine from L-aspartate 4-semialdehyde: step 2/3.</text>
</comment>